<proteinExistence type="predicted"/>
<feature type="region of interest" description="Disordered" evidence="1">
    <location>
        <begin position="42"/>
        <end position="68"/>
    </location>
</feature>
<dbReference type="RefSeq" id="WP_181353840.1">
    <property type="nucleotide sequence ID" value="NZ_JABJWZ010000041.1"/>
</dbReference>
<evidence type="ECO:0000256" key="1">
    <source>
        <dbReference type="SAM" id="MobiDB-lite"/>
    </source>
</evidence>
<gene>
    <name evidence="2" type="ORF">H3146_07345</name>
</gene>
<name>A0A7W3WJR9_9ACTN</name>
<organism evidence="2 3">
    <name type="scientific">Streptomyces alkaliterrae</name>
    <dbReference type="NCBI Taxonomy" id="2213162"/>
    <lineage>
        <taxon>Bacteria</taxon>
        <taxon>Bacillati</taxon>
        <taxon>Actinomycetota</taxon>
        <taxon>Actinomycetes</taxon>
        <taxon>Kitasatosporales</taxon>
        <taxon>Streptomycetaceae</taxon>
        <taxon>Streptomyces</taxon>
    </lineage>
</organism>
<dbReference type="Proteomes" id="UP000525686">
    <property type="component" value="Unassembled WGS sequence"/>
</dbReference>
<sequence>MADVTVKLSDGTHEVTVETSGAGGDALQQAEAVAVRLYSVASNSAPPSRPAGFGGWALSSDTERSPDE</sequence>
<comment type="caution">
    <text evidence="2">The sequence shown here is derived from an EMBL/GenBank/DDBJ whole genome shotgun (WGS) entry which is preliminary data.</text>
</comment>
<evidence type="ECO:0000313" key="3">
    <source>
        <dbReference type="Proteomes" id="UP000525686"/>
    </source>
</evidence>
<accession>A0A7W3WJR9</accession>
<evidence type="ECO:0000313" key="2">
    <source>
        <dbReference type="EMBL" id="MBB1253185.1"/>
    </source>
</evidence>
<dbReference type="AlphaFoldDB" id="A0A7W3WJR9"/>
<reference evidence="3" key="1">
    <citation type="submission" date="2020-05" db="EMBL/GenBank/DDBJ databases">
        <title>Classification of alakaliphilic streptomycetes isolated from an alkaline soil next to Lonar Crater, India and a proposal for the recognition of Streptomyces alkaliterrae sp. nov.</title>
        <authorList>
            <person name="Golinska P."/>
        </authorList>
    </citation>
    <scope>NUCLEOTIDE SEQUENCE [LARGE SCALE GENOMIC DNA]</scope>
    <source>
        <strain evidence="3">OF3</strain>
    </source>
</reference>
<protein>
    <submittedName>
        <fullName evidence="2">Uncharacterized protein</fullName>
    </submittedName>
</protein>
<dbReference type="EMBL" id="JABJWZ010000041">
    <property type="protein sequence ID" value="MBB1253185.1"/>
    <property type="molecule type" value="Genomic_DNA"/>
</dbReference>